<evidence type="ECO:0000313" key="6">
    <source>
        <dbReference type="Proteomes" id="UP000298484"/>
    </source>
</evidence>
<dbReference type="GO" id="GO:0032259">
    <property type="term" value="P:methylation"/>
    <property type="evidence" value="ECO:0007669"/>
    <property type="project" value="UniProtKB-KW"/>
</dbReference>
<feature type="domain" description="RNA 2-O ribose methyltransferase substrate binding" evidence="4">
    <location>
        <begin position="29"/>
        <end position="96"/>
    </location>
</feature>
<dbReference type="CDD" id="cd18095">
    <property type="entry name" value="SpoU-like_rRNA-MTase"/>
    <property type="match status" value="1"/>
</dbReference>
<protein>
    <submittedName>
        <fullName evidence="5">RNA methyltransferase</fullName>
    </submittedName>
</protein>
<dbReference type="InterPro" id="IPR051259">
    <property type="entry name" value="rRNA_Methyltransferase"/>
</dbReference>
<dbReference type="SUPFAM" id="SSF55315">
    <property type="entry name" value="L30e-like"/>
    <property type="match status" value="1"/>
</dbReference>
<dbReference type="Pfam" id="PF00588">
    <property type="entry name" value="SpoU_methylase"/>
    <property type="match status" value="1"/>
</dbReference>
<gene>
    <name evidence="5" type="ORF">E4U82_03755</name>
</gene>
<dbReference type="SMART" id="SM00967">
    <property type="entry name" value="SpoU_sub_bind"/>
    <property type="match status" value="1"/>
</dbReference>
<dbReference type="Gene3D" id="3.30.1330.30">
    <property type="match status" value="1"/>
</dbReference>
<keyword evidence="2 5" id="KW-0489">Methyltransferase</keyword>
<dbReference type="GO" id="GO:0003723">
    <property type="term" value="F:RNA binding"/>
    <property type="evidence" value="ECO:0007669"/>
    <property type="project" value="InterPro"/>
</dbReference>
<dbReference type="EMBL" id="SRHY01000003">
    <property type="protein sequence ID" value="TFJ94117.1"/>
    <property type="molecule type" value="Genomic_DNA"/>
</dbReference>
<organism evidence="5 6">
    <name type="scientific">Lentibacillus salicampi</name>
    <dbReference type="NCBI Taxonomy" id="175306"/>
    <lineage>
        <taxon>Bacteria</taxon>
        <taxon>Bacillati</taxon>
        <taxon>Bacillota</taxon>
        <taxon>Bacilli</taxon>
        <taxon>Bacillales</taxon>
        <taxon>Bacillaceae</taxon>
        <taxon>Lentibacillus</taxon>
    </lineage>
</organism>
<dbReference type="SUPFAM" id="SSF75217">
    <property type="entry name" value="alpha/beta knot"/>
    <property type="match status" value="1"/>
</dbReference>
<dbReference type="Gene3D" id="3.40.1280.10">
    <property type="match status" value="1"/>
</dbReference>
<dbReference type="AlphaFoldDB" id="A0A4Y9AGA4"/>
<dbReference type="InterPro" id="IPR053888">
    <property type="entry name" value="MRM3-like_sub_bind"/>
</dbReference>
<dbReference type="InterPro" id="IPR001537">
    <property type="entry name" value="SpoU_MeTrfase"/>
</dbReference>
<keyword evidence="6" id="KW-1185">Reference proteome</keyword>
<dbReference type="InterPro" id="IPR029064">
    <property type="entry name" value="Ribosomal_eL30-like_sf"/>
</dbReference>
<evidence type="ECO:0000256" key="2">
    <source>
        <dbReference type="ARBA" id="ARBA00022603"/>
    </source>
</evidence>
<dbReference type="PANTHER" id="PTHR43191">
    <property type="entry name" value="RRNA METHYLTRANSFERASE 3"/>
    <property type="match status" value="1"/>
</dbReference>
<dbReference type="OrthoDB" id="9794400at2"/>
<dbReference type="GO" id="GO:0008173">
    <property type="term" value="F:RNA methyltransferase activity"/>
    <property type="evidence" value="ECO:0007669"/>
    <property type="project" value="InterPro"/>
</dbReference>
<proteinExistence type="inferred from homology"/>
<evidence type="ECO:0000256" key="3">
    <source>
        <dbReference type="ARBA" id="ARBA00022679"/>
    </source>
</evidence>
<keyword evidence="3 5" id="KW-0808">Transferase</keyword>
<dbReference type="InterPro" id="IPR013123">
    <property type="entry name" value="SpoU_subst-bd"/>
</dbReference>
<name>A0A4Y9AGA4_9BACI</name>
<evidence type="ECO:0000256" key="1">
    <source>
        <dbReference type="ARBA" id="ARBA00007228"/>
    </source>
</evidence>
<comment type="similarity">
    <text evidence="1">Belongs to the class IV-like SAM-binding methyltransferase superfamily. RNA methyltransferase TrmH family.</text>
</comment>
<dbReference type="GO" id="GO:0005737">
    <property type="term" value="C:cytoplasm"/>
    <property type="evidence" value="ECO:0007669"/>
    <property type="project" value="UniProtKB-ARBA"/>
</dbReference>
<comment type="caution">
    <text evidence="5">The sequence shown here is derived from an EMBL/GenBank/DDBJ whole genome shotgun (WGS) entry which is preliminary data.</text>
</comment>
<dbReference type="Proteomes" id="UP000298484">
    <property type="component" value="Unassembled WGS sequence"/>
</dbReference>
<reference evidence="5 6" key="1">
    <citation type="submission" date="2019-03" db="EMBL/GenBank/DDBJ databases">
        <title>Genome sequence of Lentibacillus salicampi ATCC BAA-719.</title>
        <authorList>
            <person name="Maclea K.S."/>
            <person name="Simoes Junior M."/>
        </authorList>
    </citation>
    <scope>NUCLEOTIDE SEQUENCE [LARGE SCALE GENOMIC DNA]</scope>
    <source>
        <strain evidence="5 6">ATCC BAA-719</strain>
    </source>
</reference>
<dbReference type="PANTHER" id="PTHR43191:SF2">
    <property type="entry name" value="RRNA METHYLTRANSFERASE 3, MITOCHONDRIAL"/>
    <property type="match status" value="1"/>
</dbReference>
<accession>A0A4Y9AGA4</accession>
<sequence>MITSMQNEKVKQWVKLHKRKGRKQSGMFLVEGFHLVEEAYQSNWEINEIIVEDGLDHPDWCDRFSIVSVSRKVLQHVTQTETPQGIAAVVNVRQLDEITGNSVLLIDAIQDPGNLGTIIRTADAAGFDTVMLGDGTVDVFNEKVIRATQGSLFHLPILRADLVERIPKLQTEGFTIWASALTDAVSMKEIEVREQNALIVGNEGTGVREEIIKLADQSIKIPIYGQAESLNVSVAAGILMYHIKK</sequence>
<dbReference type="InterPro" id="IPR029028">
    <property type="entry name" value="Alpha/beta_knot_MTases"/>
</dbReference>
<dbReference type="GO" id="GO:0006396">
    <property type="term" value="P:RNA processing"/>
    <property type="evidence" value="ECO:0007669"/>
    <property type="project" value="InterPro"/>
</dbReference>
<dbReference type="Pfam" id="PF22435">
    <property type="entry name" value="MRM3-like_sub_bind"/>
    <property type="match status" value="1"/>
</dbReference>
<evidence type="ECO:0000313" key="5">
    <source>
        <dbReference type="EMBL" id="TFJ94117.1"/>
    </source>
</evidence>
<dbReference type="InterPro" id="IPR029026">
    <property type="entry name" value="tRNA_m1G_MTases_N"/>
</dbReference>
<evidence type="ECO:0000259" key="4">
    <source>
        <dbReference type="SMART" id="SM00967"/>
    </source>
</evidence>